<dbReference type="STRING" id="50340.PF66_04052"/>
<dbReference type="PANTHER" id="PTHR30251:SF3">
    <property type="entry name" value="FIMBRIAL CHAPARONE PROTEIN"/>
    <property type="match status" value="1"/>
</dbReference>
<evidence type="ECO:0000259" key="6">
    <source>
        <dbReference type="Pfam" id="PF00345"/>
    </source>
</evidence>
<dbReference type="GO" id="GO:0071555">
    <property type="term" value="P:cell wall organization"/>
    <property type="evidence" value="ECO:0007669"/>
    <property type="project" value="InterPro"/>
</dbReference>
<dbReference type="Gene3D" id="2.60.40.10">
    <property type="entry name" value="Immunoglobulins"/>
    <property type="match status" value="2"/>
</dbReference>
<sequence>METMPRMPYFAGALFFLLGVLWGNARADGVQPETTVVILHEEEGQASIHVRNTESGTVLLNSAIESIPEDLEALVVVAQPVSRLDGGETQVVTFLAINDQPLKTQRLKRVTFEGIPQRKSADGATVGINLRQNLPLILHPRGLARNGEPWKALTWHQRGSRLLVRNDSPYVVRLAPELQLNPHKTSVMLGRSYVLPGEMLEIEMDPALPTSTSVTLQPATVYGFAVASYEAPILAEAL</sequence>
<keyword evidence="4" id="KW-0574">Periplasm</keyword>
<evidence type="ECO:0000256" key="5">
    <source>
        <dbReference type="ARBA" id="ARBA00023186"/>
    </source>
</evidence>
<dbReference type="InterPro" id="IPR016147">
    <property type="entry name" value="Pili_assmbl_chaperone_N"/>
</dbReference>
<feature type="domain" description="Pili assembly chaperone N-terminal" evidence="6">
    <location>
        <begin position="29"/>
        <end position="143"/>
    </location>
</feature>
<evidence type="ECO:0000256" key="2">
    <source>
        <dbReference type="ARBA" id="ARBA00007399"/>
    </source>
</evidence>
<evidence type="ECO:0000256" key="4">
    <source>
        <dbReference type="ARBA" id="ARBA00022764"/>
    </source>
</evidence>
<dbReference type="SUPFAM" id="SSF49584">
    <property type="entry name" value="Periplasmic chaperone C-domain"/>
    <property type="match status" value="1"/>
</dbReference>
<dbReference type="SUPFAM" id="SSF49354">
    <property type="entry name" value="PapD-like"/>
    <property type="match status" value="1"/>
</dbReference>
<dbReference type="Pfam" id="PF00345">
    <property type="entry name" value="PapD_N"/>
    <property type="match status" value="1"/>
</dbReference>
<keyword evidence="3" id="KW-0732">Signal</keyword>
<keyword evidence="8" id="KW-1185">Reference proteome</keyword>
<organism evidence="7 8">
    <name type="scientific">Pseudomonas asplenii</name>
    <dbReference type="NCBI Taxonomy" id="53407"/>
    <lineage>
        <taxon>Bacteria</taxon>
        <taxon>Pseudomonadati</taxon>
        <taxon>Pseudomonadota</taxon>
        <taxon>Gammaproteobacteria</taxon>
        <taxon>Pseudomonadales</taxon>
        <taxon>Pseudomonadaceae</taxon>
        <taxon>Pseudomonas</taxon>
    </lineage>
</organism>
<accession>A0A0N0E329</accession>
<dbReference type="InterPro" id="IPR050643">
    <property type="entry name" value="Periplasmic_pilus_chap"/>
</dbReference>
<dbReference type="NCBIfam" id="NF007392">
    <property type="entry name" value="PRK09918.1"/>
    <property type="match status" value="1"/>
</dbReference>
<dbReference type="EMBL" id="JSYZ01000015">
    <property type="protein sequence ID" value="KPA89604.1"/>
    <property type="molecule type" value="Genomic_DNA"/>
</dbReference>
<dbReference type="PANTHER" id="PTHR30251">
    <property type="entry name" value="PILUS ASSEMBLY CHAPERONE"/>
    <property type="match status" value="1"/>
</dbReference>
<evidence type="ECO:0000256" key="1">
    <source>
        <dbReference type="ARBA" id="ARBA00004418"/>
    </source>
</evidence>
<comment type="similarity">
    <text evidence="2">Belongs to the periplasmic pilus chaperone family.</text>
</comment>
<name>A0A0N0E329_9PSED</name>
<reference evidence="7 8" key="1">
    <citation type="journal article" date="2015" name="PLoS ONE">
        <title>Rice-Infecting Pseudomonas Genomes Are Highly Accessorized and Harbor Multiple Putative Virulence Mechanisms to Cause Sheath Brown Rot.</title>
        <authorList>
            <person name="Quibod I.L."/>
            <person name="Grande G."/>
            <person name="Oreiro E.G."/>
            <person name="Borja F.N."/>
            <person name="Dossa G.S."/>
            <person name="Mauleon R."/>
            <person name="Cruz C.V."/>
            <person name="Oliva R."/>
        </authorList>
    </citation>
    <scope>NUCLEOTIDE SEQUENCE [LARGE SCALE GENOMIC DNA]</scope>
    <source>
        <strain evidence="7 8">IRRI 6609</strain>
    </source>
</reference>
<dbReference type="InterPro" id="IPR008962">
    <property type="entry name" value="PapD-like_sf"/>
</dbReference>
<proteinExistence type="inferred from homology"/>
<dbReference type="PATRIC" id="fig|50340.43.peg.1355"/>
<dbReference type="GO" id="GO:0030288">
    <property type="term" value="C:outer membrane-bounded periplasmic space"/>
    <property type="evidence" value="ECO:0007669"/>
    <property type="project" value="InterPro"/>
</dbReference>
<protein>
    <submittedName>
        <fullName evidence="7">P pilus assembly protein, chaperone PapD</fullName>
    </submittedName>
</protein>
<dbReference type="Proteomes" id="UP000037931">
    <property type="component" value="Unassembled WGS sequence"/>
</dbReference>
<evidence type="ECO:0000313" key="7">
    <source>
        <dbReference type="EMBL" id="KPA89604.1"/>
    </source>
</evidence>
<evidence type="ECO:0000313" key="8">
    <source>
        <dbReference type="Proteomes" id="UP000037931"/>
    </source>
</evidence>
<dbReference type="AlphaFoldDB" id="A0A0N0E329"/>
<comment type="subcellular location">
    <subcellularLocation>
        <location evidence="1">Periplasm</location>
    </subcellularLocation>
</comment>
<gene>
    <name evidence="7" type="ORF">PF66_04052</name>
</gene>
<evidence type="ECO:0000256" key="3">
    <source>
        <dbReference type="ARBA" id="ARBA00022729"/>
    </source>
</evidence>
<comment type="caution">
    <text evidence="7">The sequence shown here is derived from an EMBL/GenBank/DDBJ whole genome shotgun (WGS) entry which is preliminary data.</text>
</comment>
<dbReference type="InterPro" id="IPR013783">
    <property type="entry name" value="Ig-like_fold"/>
</dbReference>
<dbReference type="InterPro" id="IPR036316">
    <property type="entry name" value="Pili_assmbl_chap_C_dom_sf"/>
</dbReference>
<keyword evidence="5" id="KW-0143">Chaperone</keyword>